<keyword evidence="3" id="KW-1185">Reference proteome</keyword>
<accession>A0AAW0CXY1</accession>
<feature type="compositionally biased region" description="Polar residues" evidence="1">
    <location>
        <begin position="39"/>
        <end position="55"/>
    </location>
</feature>
<dbReference type="PANTHER" id="PTHR28241">
    <property type="entry name" value="MITOCHONDRIAL IMPORT PROTEIN 1"/>
    <property type="match status" value="1"/>
</dbReference>
<dbReference type="EMBL" id="JAYKXP010000026">
    <property type="protein sequence ID" value="KAK7044250.1"/>
    <property type="molecule type" value="Genomic_DNA"/>
</dbReference>
<feature type="compositionally biased region" description="Polar residues" evidence="1">
    <location>
        <begin position="116"/>
        <end position="138"/>
    </location>
</feature>
<dbReference type="PANTHER" id="PTHR28241:SF1">
    <property type="entry name" value="MITOCHONDRIAL IMPORT PROTEIN 1"/>
    <property type="match status" value="1"/>
</dbReference>
<dbReference type="Proteomes" id="UP001383192">
    <property type="component" value="Unassembled WGS sequence"/>
</dbReference>
<feature type="region of interest" description="Disordered" evidence="1">
    <location>
        <begin position="78"/>
        <end position="212"/>
    </location>
</feature>
<proteinExistence type="predicted"/>
<dbReference type="Pfam" id="PF08219">
    <property type="entry name" value="TOM13"/>
    <property type="match status" value="1"/>
</dbReference>
<evidence type="ECO:0000256" key="1">
    <source>
        <dbReference type="SAM" id="MobiDB-lite"/>
    </source>
</evidence>
<dbReference type="GO" id="GO:0005741">
    <property type="term" value="C:mitochondrial outer membrane"/>
    <property type="evidence" value="ECO:0007669"/>
    <property type="project" value="InterPro"/>
</dbReference>
<dbReference type="InterPro" id="IPR013262">
    <property type="entry name" value="OMP_MIM1/TOM13_mt"/>
</dbReference>
<evidence type="ECO:0000313" key="2">
    <source>
        <dbReference type="EMBL" id="KAK7044250.1"/>
    </source>
</evidence>
<protein>
    <submittedName>
        <fullName evidence="2">Uncharacterized protein</fullName>
    </submittedName>
</protein>
<evidence type="ECO:0000313" key="3">
    <source>
        <dbReference type="Proteomes" id="UP001383192"/>
    </source>
</evidence>
<feature type="region of interest" description="Disordered" evidence="1">
    <location>
        <begin position="1"/>
        <end position="66"/>
    </location>
</feature>
<name>A0AAW0CXY1_9AGAR</name>
<dbReference type="AlphaFoldDB" id="A0AAW0CXY1"/>
<dbReference type="GO" id="GO:0045040">
    <property type="term" value="P:protein insertion into mitochondrial outer membrane"/>
    <property type="evidence" value="ECO:0007669"/>
    <property type="project" value="TreeGrafter"/>
</dbReference>
<feature type="compositionally biased region" description="Polar residues" evidence="1">
    <location>
        <begin position="183"/>
        <end position="200"/>
    </location>
</feature>
<feature type="compositionally biased region" description="Basic and acidic residues" evidence="1">
    <location>
        <begin position="141"/>
        <end position="179"/>
    </location>
</feature>
<reference evidence="2 3" key="1">
    <citation type="submission" date="2024-01" db="EMBL/GenBank/DDBJ databases">
        <title>A draft genome for a cacao thread blight-causing isolate of Paramarasmius palmivorus.</title>
        <authorList>
            <person name="Baruah I.K."/>
            <person name="Bukari Y."/>
            <person name="Amoako-Attah I."/>
            <person name="Meinhardt L.W."/>
            <person name="Bailey B.A."/>
            <person name="Cohen S.P."/>
        </authorList>
    </citation>
    <scope>NUCLEOTIDE SEQUENCE [LARGE SCALE GENOMIC DNA]</scope>
    <source>
        <strain evidence="2 3">GH-12</strain>
    </source>
</reference>
<dbReference type="GO" id="GO:0070096">
    <property type="term" value="P:mitochondrial outer membrane translocase complex assembly"/>
    <property type="evidence" value="ECO:0007669"/>
    <property type="project" value="TreeGrafter"/>
</dbReference>
<gene>
    <name evidence="2" type="ORF">VNI00_007972</name>
</gene>
<feature type="compositionally biased region" description="Basic and acidic residues" evidence="1">
    <location>
        <begin position="78"/>
        <end position="104"/>
    </location>
</feature>
<organism evidence="2 3">
    <name type="scientific">Paramarasmius palmivorus</name>
    <dbReference type="NCBI Taxonomy" id="297713"/>
    <lineage>
        <taxon>Eukaryota</taxon>
        <taxon>Fungi</taxon>
        <taxon>Dikarya</taxon>
        <taxon>Basidiomycota</taxon>
        <taxon>Agaricomycotina</taxon>
        <taxon>Agaricomycetes</taxon>
        <taxon>Agaricomycetidae</taxon>
        <taxon>Agaricales</taxon>
        <taxon>Marasmiineae</taxon>
        <taxon>Marasmiaceae</taxon>
        <taxon>Paramarasmius</taxon>
    </lineage>
</organism>
<comment type="caution">
    <text evidence="2">The sequence shown here is derived from an EMBL/GenBank/DDBJ whole genome shotgun (WGS) entry which is preliminary data.</text>
</comment>
<sequence>MAVEEGSSILESALSESFSPPTLKRQSLIAQTPIEPSSGAETQGVDTPTQPNPSASEPVDTEVWKAQYEEQVKEWRAQNAEAREKAEKERARWEAIREKEKTEGASRPTYEEPGWQTVSGQKSLTTSTISVSELSSPSPADVRDLVTGEAPKHHERSTTHIDPSHSRQDTGDDSQKWEDLPSDVTSSFPSMSFPGSNEGHSSPEHKASHSHPAPVAPTIAVFDSTLSTGTRVKALFASLAINLLLPFVNGVMLGFGEIFAKNVVLGWFGWKTPATSVGLSSLRRR</sequence>
<feature type="compositionally biased region" description="Polar residues" evidence="1">
    <location>
        <begin position="14"/>
        <end position="30"/>
    </location>
</feature>